<organism evidence="3">
    <name type="scientific">Caenorhabditis remanei</name>
    <name type="common">Caenorhabditis vulgaris</name>
    <dbReference type="NCBI Taxonomy" id="31234"/>
    <lineage>
        <taxon>Eukaryota</taxon>
        <taxon>Metazoa</taxon>
        <taxon>Ecdysozoa</taxon>
        <taxon>Nematoda</taxon>
        <taxon>Chromadorea</taxon>
        <taxon>Rhabditida</taxon>
        <taxon>Rhabditina</taxon>
        <taxon>Rhabditomorpha</taxon>
        <taxon>Rhabditoidea</taxon>
        <taxon>Rhabditidae</taxon>
        <taxon>Peloderinae</taxon>
        <taxon>Caenorhabditis</taxon>
    </lineage>
</organism>
<feature type="compositionally biased region" description="Basic and acidic residues" evidence="1">
    <location>
        <begin position="142"/>
        <end position="154"/>
    </location>
</feature>
<proteinExistence type="predicted"/>
<name>E3LD42_CAERE</name>
<protein>
    <submittedName>
        <fullName evidence="2">Uncharacterized protein</fullName>
    </submittedName>
</protein>
<reference evidence="2" key="1">
    <citation type="submission" date="2007-07" db="EMBL/GenBank/DDBJ databases">
        <title>PCAP assembly of the Caenorhabditis remanei genome.</title>
        <authorList>
            <consortium name="The Caenorhabditis remanei Sequencing Consortium"/>
            <person name="Wilson R.K."/>
        </authorList>
    </citation>
    <scope>NUCLEOTIDE SEQUENCE [LARGE SCALE GENOMIC DNA]</scope>
    <source>
        <strain evidence="2">PB4641</strain>
    </source>
</reference>
<dbReference type="Proteomes" id="UP000008281">
    <property type="component" value="Unassembled WGS sequence"/>
</dbReference>
<gene>
    <name evidence="2" type="ORF">CRE_00560</name>
</gene>
<evidence type="ECO:0000313" key="3">
    <source>
        <dbReference type="Proteomes" id="UP000008281"/>
    </source>
</evidence>
<keyword evidence="3" id="KW-1185">Reference proteome</keyword>
<accession>E3LD42</accession>
<sequence>MNSVSTFSSKSQRKGILHLDQTWIGTHKYFLTNSCLEFLESPNLILLEESTGEQYGDRSSGHFSTFLFCYCILSRRQYHFFRKNGFASSPVTSGCIWEFGCAFAPEHRRFLPLMLNQSLEYSFRGGVLEELTAGGGVLREARASPALDKESDEKPEFEEESYKEPTTGGGGVHEEPRN</sequence>
<evidence type="ECO:0000313" key="2">
    <source>
        <dbReference type="EMBL" id="EFO82551.1"/>
    </source>
</evidence>
<feature type="region of interest" description="Disordered" evidence="1">
    <location>
        <begin position="142"/>
        <end position="178"/>
    </location>
</feature>
<dbReference type="HOGENOM" id="CLU_1512000_0_0_1"/>
<dbReference type="AlphaFoldDB" id="E3LD42"/>
<evidence type="ECO:0000256" key="1">
    <source>
        <dbReference type="SAM" id="MobiDB-lite"/>
    </source>
</evidence>
<dbReference type="EMBL" id="DS268407">
    <property type="protein sequence ID" value="EFO82551.1"/>
    <property type="molecule type" value="Genomic_DNA"/>
</dbReference>